<evidence type="ECO:0000256" key="1">
    <source>
        <dbReference type="ARBA" id="ARBA00004141"/>
    </source>
</evidence>
<dbReference type="STRING" id="7398.A0A1A9ZYJ2"/>
<evidence type="ECO:0000256" key="2">
    <source>
        <dbReference type="ARBA" id="ARBA00006070"/>
    </source>
</evidence>
<comment type="similarity">
    <text evidence="2">Belongs to the RER1 family.</text>
</comment>
<evidence type="ECO:0000313" key="7">
    <source>
        <dbReference type="EnsemblMetazoa" id="GPAI028944-PA"/>
    </source>
</evidence>
<dbReference type="AlphaFoldDB" id="A0A1A9ZYJ2"/>
<feature type="transmembrane region" description="Helical" evidence="6">
    <location>
        <begin position="41"/>
        <end position="57"/>
    </location>
</feature>
<keyword evidence="3 6" id="KW-0812">Transmembrane</keyword>
<evidence type="ECO:0000256" key="3">
    <source>
        <dbReference type="ARBA" id="ARBA00022692"/>
    </source>
</evidence>
<dbReference type="GO" id="GO:0006621">
    <property type="term" value="P:protein retention in ER lumen"/>
    <property type="evidence" value="ECO:0007669"/>
    <property type="project" value="TreeGrafter"/>
</dbReference>
<keyword evidence="4 6" id="KW-1133">Transmembrane helix</keyword>
<name>A0A1A9ZYJ2_GLOPL</name>
<dbReference type="EnsemblMetazoa" id="GPAI028944-RA">
    <property type="protein sequence ID" value="GPAI028944-PA"/>
    <property type="gene ID" value="GPAI028944"/>
</dbReference>
<evidence type="ECO:0008006" key="9">
    <source>
        <dbReference type="Google" id="ProtNLM"/>
    </source>
</evidence>
<reference evidence="8" key="1">
    <citation type="submission" date="2014-03" db="EMBL/GenBank/DDBJ databases">
        <authorList>
            <person name="Aksoy S."/>
            <person name="Warren W."/>
            <person name="Wilson R.K."/>
        </authorList>
    </citation>
    <scope>NUCLEOTIDE SEQUENCE [LARGE SCALE GENOMIC DNA]</scope>
    <source>
        <strain evidence="8">IAEA</strain>
    </source>
</reference>
<feature type="transmembrane region" description="Helical" evidence="6">
    <location>
        <begin position="146"/>
        <end position="163"/>
    </location>
</feature>
<organism evidence="7 8">
    <name type="scientific">Glossina pallidipes</name>
    <name type="common">Tsetse fly</name>
    <dbReference type="NCBI Taxonomy" id="7398"/>
    <lineage>
        <taxon>Eukaryota</taxon>
        <taxon>Metazoa</taxon>
        <taxon>Ecdysozoa</taxon>
        <taxon>Arthropoda</taxon>
        <taxon>Hexapoda</taxon>
        <taxon>Insecta</taxon>
        <taxon>Pterygota</taxon>
        <taxon>Neoptera</taxon>
        <taxon>Endopterygota</taxon>
        <taxon>Diptera</taxon>
        <taxon>Brachycera</taxon>
        <taxon>Muscomorpha</taxon>
        <taxon>Hippoboscoidea</taxon>
        <taxon>Glossinidae</taxon>
        <taxon>Glossina</taxon>
    </lineage>
</organism>
<dbReference type="Proteomes" id="UP000092445">
    <property type="component" value="Unassembled WGS sequence"/>
</dbReference>
<feature type="transmembrane region" description="Helical" evidence="6">
    <location>
        <begin position="63"/>
        <end position="82"/>
    </location>
</feature>
<proteinExistence type="inferred from homology"/>
<evidence type="ECO:0000256" key="6">
    <source>
        <dbReference type="SAM" id="Phobius"/>
    </source>
</evidence>
<reference evidence="7" key="2">
    <citation type="submission" date="2020-05" db="UniProtKB">
        <authorList>
            <consortium name="EnsemblMetazoa"/>
        </authorList>
    </citation>
    <scope>IDENTIFICATION</scope>
    <source>
        <strain evidence="7">IAEA</strain>
    </source>
</reference>
<dbReference type="GO" id="GO:0006890">
    <property type="term" value="P:retrograde vesicle-mediated transport, Golgi to endoplasmic reticulum"/>
    <property type="evidence" value="ECO:0007669"/>
    <property type="project" value="TreeGrafter"/>
</dbReference>
<dbReference type="PANTHER" id="PTHR10743:SF0">
    <property type="entry name" value="PROTEIN RER1"/>
    <property type="match status" value="1"/>
</dbReference>
<sequence length="258" mass="29275">MMNEEIASSSSTSSSGVKKIFLRLSQIYQSTLDRSTPHTKLRWIGAGILLLLFLLRIFVYHGWYIVCYAVGIYHLNLFIAFLTPKIDPEFDPYANDDDGPNLPMRSNEEFRPFIRRLPEFKFWLSIVKSTLIGLICTFFDCFNVPVFWPILVMYFITLFCITMKRQIKHMIKYKYLPFTRNKPRYQRTLPTTATTTTTTTTTLANDKIEVSTSAITTAKTSELATAPTATTTAIGSLSAGSVIATHVAKPPQIVMIDE</sequence>
<dbReference type="GO" id="GO:0005783">
    <property type="term" value="C:endoplasmic reticulum"/>
    <property type="evidence" value="ECO:0007669"/>
    <property type="project" value="GOC"/>
</dbReference>
<keyword evidence="8" id="KW-1185">Reference proteome</keyword>
<evidence type="ECO:0000256" key="4">
    <source>
        <dbReference type="ARBA" id="ARBA00022989"/>
    </source>
</evidence>
<protein>
    <recommendedName>
        <fullName evidence="9">Protein RER1</fullName>
    </recommendedName>
</protein>
<keyword evidence="5 6" id="KW-0472">Membrane</keyword>
<dbReference type="VEuPathDB" id="VectorBase:GPAI028944"/>
<dbReference type="InterPro" id="IPR004932">
    <property type="entry name" value="Rer1"/>
</dbReference>
<dbReference type="Pfam" id="PF03248">
    <property type="entry name" value="Rer1"/>
    <property type="match status" value="1"/>
</dbReference>
<dbReference type="PANTHER" id="PTHR10743">
    <property type="entry name" value="PROTEIN RER1"/>
    <property type="match status" value="1"/>
</dbReference>
<comment type="subcellular location">
    <subcellularLocation>
        <location evidence="1">Membrane</location>
        <topology evidence="1">Multi-pass membrane protein</topology>
    </subcellularLocation>
</comment>
<accession>A0A1A9ZYJ2</accession>
<evidence type="ECO:0000313" key="8">
    <source>
        <dbReference type="Proteomes" id="UP000092445"/>
    </source>
</evidence>
<dbReference type="GO" id="GO:0000139">
    <property type="term" value="C:Golgi membrane"/>
    <property type="evidence" value="ECO:0007669"/>
    <property type="project" value="TreeGrafter"/>
</dbReference>
<evidence type="ECO:0000256" key="5">
    <source>
        <dbReference type="ARBA" id="ARBA00023136"/>
    </source>
</evidence>